<comment type="caution">
    <text evidence="2">The sequence shown here is derived from an EMBL/GenBank/DDBJ whole genome shotgun (WGS) entry which is preliminary data.</text>
</comment>
<dbReference type="InParanoid" id="A8NKB1"/>
<name>A8NKB1_COPC7</name>
<dbReference type="InterPro" id="IPR012597">
    <property type="entry name" value="Pheromone"/>
</dbReference>
<dbReference type="GO" id="GO:0000772">
    <property type="term" value="F:mating pheromone activity"/>
    <property type="evidence" value="ECO:0007669"/>
    <property type="project" value="InterPro"/>
</dbReference>
<dbReference type="HOGENOM" id="CLU_2867566_0_0_1"/>
<dbReference type="Proteomes" id="UP000001861">
    <property type="component" value="Unassembled WGS sequence"/>
</dbReference>
<organism evidence="2 3">
    <name type="scientific">Coprinopsis cinerea (strain Okayama-7 / 130 / ATCC MYA-4618 / FGSC 9003)</name>
    <name type="common">Inky cap fungus</name>
    <name type="synonym">Hormographiella aspergillata</name>
    <dbReference type="NCBI Taxonomy" id="240176"/>
    <lineage>
        <taxon>Eukaryota</taxon>
        <taxon>Fungi</taxon>
        <taxon>Dikarya</taxon>
        <taxon>Basidiomycota</taxon>
        <taxon>Agaricomycotina</taxon>
        <taxon>Agaricomycetes</taxon>
        <taxon>Agaricomycetidae</taxon>
        <taxon>Agaricales</taxon>
        <taxon>Agaricineae</taxon>
        <taxon>Psathyrellaceae</taxon>
        <taxon>Coprinopsis</taxon>
    </lineage>
</organism>
<evidence type="ECO:0000313" key="3">
    <source>
        <dbReference type="Proteomes" id="UP000001861"/>
    </source>
</evidence>
<sequence>MASTTDTFTSLDAIRNDETLTLTLTPIPTNEPAAAPSTAAASSEVPRNFERPGSGKLSAFCIIA</sequence>
<dbReference type="KEGG" id="cci:CC1G_02134"/>
<accession>A8NKB1</accession>
<evidence type="ECO:0000313" key="2">
    <source>
        <dbReference type="EMBL" id="EAU87375.2"/>
    </source>
</evidence>
<dbReference type="RefSeq" id="XP_001834398.2">
    <property type="nucleotide sequence ID" value="XM_001834346.2"/>
</dbReference>
<keyword evidence="3" id="KW-1185">Reference proteome</keyword>
<dbReference type="GeneID" id="6010912"/>
<reference evidence="2 3" key="1">
    <citation type="journal article" date="2010" name="Proc. Natl. Acad. Sci. U.S.A.">
        <title>Insights into evolution of multicellular fungi from the assembled chromosomes of the mushroom Coprinopsis cinerea (Coprinus cinereus).</title>
        <authorList>
            <person name="Stajich J.E."/>
            <person name="Wilke S.K."/>
            <person name="Ahren D."/>
            <person name="Au C.H."/>
            <person name="Birren B.W."/>
            <person name="Borodovsky M."/>
            <person name="Burns C."/>
            <person name="Canback B."/>
            <person name="Casselton L.A."/>
            <person name="Cheng C.K."/>
            <person name="Deng J."/>
            <person name="Dietrich F.S."/>
            <person name="Fargo D.C."/>
            <person name="Farman M.L."/>
            <person name="Gathman A.C."/>
            <person name="Goldberg J."/>
            <person name="Guigo R."/>
            <person name="Hoegger P.J."/>
            <person name="Hooker J.B."/>
            <person name="Huggins A."/>
            <person name="James T.Y."/>
            <person name="Kamada T."/>
            <person name="Kilaru S."/>
            <person name="Kodira C."/>
            <person name="Kues U."/>
            <person name="Kupfer D."/>
            <person name="Kwan H.S."/>
            <person name="Lomsadze A."/>
            <person name="Li W."/>
            <person name="Lilly W.W."/>
            <person name="Ma L.J."/>
            <person name="Mackey A.J."/>
            <person name="Manning G."/>
            <person name="Martin F."/>
            <person name="Muraguchi H."/>
            <person name="Natvig D.O."/>
            <person name="Palmerini H."/>
            <person name="Ramesh M.A."/>
            <person name="Rehmeyer C.J."/>
            <person name="Roe B.A."/>
            <person name="Shenoy N."/>
            <person name="Stanke M."/>
            <person name="Ter-Hovhannisyan V."/>
            <person name="Tunlid A."/>
            <person name="Velagapudi R."/>
            <person name="Vision T.J."/>
            <person name="Zeng Q."/>
            <person name="Zolan M.E."/>
            <person name="Pukkila P.J."/>
        </authorList>
    </citation>
    <scope>NUCLEOTIDE SEQUENCE [LARGE SCALE GENOMIC DNA]</scope>
    <source>
        <strain evidence="3">Okayama-7 / 130 / ATCC MYA-4618 / FGSC 9003</strain>
    </source>
</reference>
<feature type="region of interest" description="Disordered" evidence="1">
    <location>
        <begin position="25"/>
        <end position="54"/>
    </location>
</feature>
<dbReference type="AlphaFoldDB" id="A8NKB1"/>
<dbReference type="EMBL" id="AACS02000010">
    <property type="protein sequence ID" value="EAU87375.2"/>
    <property type="molecule type" value="Genomic_DNA"/>
</dbReference>
<proteinExistence type="predicted"/>
<protein>
    <submittedName>
        <fullName evidence="2">Pheromone Phb2.2 B43</fullName>
    </submittedName>
</protein>
<dbReference type="Pfam" id="PF08015">
    <property type="entry name" value="Pheromone"/>
    <property type="match status" value="1"/>
</dbReference>
<feature type="compositionally biased region" description="Low complexity" evidence="1">
    <location>
        <begin position="32"/>
        <end position="43"/>
    </location>
</feature>
<dbReference type="GO" id="GO:0016020">
    <property type="term" value="C:membrane"/>
    <property type="evidence" value="ECO:0007669"/>
    <property type="project" value="InterPro"/>
</dbReference>
<gene>
    <name evidence="2" type="ORF">CC1G_02134</name>
</gene>
<evidence type="ECO:0000256" key="1">
    <source>
        <dbReference type="SAM" id="MobiDB-lite"/>
    </source>
</evidence>
<dbReference type="VEuPathDB" id="FungiDB:CC1G_02134"/>